<comment type="caution">
    <text evidence="1">The sequence shown here is derived from an EMBL/GenBank/DDBJ whole genome shotgun (WGS) entry which is preliminary data.</text>
</comment>
<organism evidence="1 2">
    <name type="scientific">Neptunitalea lumnitzerae</name>
    <dbReference type="NCBI Taxonomy" id="2965509"/>
    <lineage>
        <taxon>Bacteria</taxon>
        <taxon>Pseudomonadati</taxon>
        <taxon>Bacteroidota</taxon>
        <taxon>Flavobacteriia</taxon>
        <taxon>Flavobacteriales</taxon>
        <taxon>Flavobacteriaceae</taxon>
        <taxon>Neptunitalea</taxon>
    </lineage>
</organism>
<keyword evidence="2" id="KW-1185">Reference proteome</keyword>
<protein>
    <submittedName>
        <fullName evidence="1">Uncharacterized protein</fullName>
    </submittedName>
</protein>
<accession>A0ABQ5MEN7</accession>
<evidence type="ECO:0000313" key="1">
    <source>
        <dbReference type="EMBL" id="GLB47823.1"/>
    </source>
</evidence>
<evidence type="ECO:0000313" key="2">
    <source>
        <dbReference type="Proteomes" id="UP001143543"/>
    </source>
</evidence>
<gene>
    <name evidence="1" type="ORF">Y10_01910</name>
</gene>
<dbReference type="EMBL" id="BRVO01000001">
    <property type="protein sequence ID" value="GLB47823.1"/>
    <property type="molecule type" value="Genomic_DNA"/>
</dbReference>
<sequence>MKLWIQNFTGVLPNGNRYKIVVTNTNGFINAYMYEEIEGIFWVDSVAQALWKEGYQSYLQALKKVLSALQNTYPIQLIKT</sequence>
<dbReference type="RefSeq" id="WP_281763488.1">
    <property type="nucleotide sequence ID" value="NZ_BRVO01000001.1"/>
</dbReference>
<reference evidence="1" key="1">
    <citation type="submission" date="2022-07" db="EMBL/GenBank/DDBJ databases">
        <title>Taxonomy of Novel Oxalotrophic and Methylotrophic Bacteria.</title>
        <authorList>
            <person name="Sahin N."/>
            <person name="Tani A."/>
        </authorList>
    </citation>
    <scope>NUCLEOTIDE SEQUENCE</scope>
    <source>
        <strain evidence="1">Y10</strain>
    </source>
</reference>
<proteinExistence type="predicted"/>
<name>A0ABQ5MEN7_9FLAO</name>
<dbReference type="Proteomes" id="UP001143543">
    <property type="component" value="Unassembled WGS sequence"/>
</dbReference>